<dbReference type="RefSeq" id="WP_405283699.1">
    <property type="nucleotide sequence ID" value="NZ_CP144380.1"/>
</dbReference>
<feature type="chain" id="PRO_5046591965" evidence="2">
    <location>
        <begin position="18"/>
        <end position="739"/>
    </location>
</feature>
<evidence type="ECO:0000256" key="2">
    <source>
        <dbReference type="SAM" id="SignalP"/>
    </source>
</evidence>
<name>A0ABU9EAV2_9BACT</name>
<dbReference type="CDD" id="cd00063">
    <property type="entry name" value="FN3"/>
    <property type="match status" value="2"/>
</dbReference>
<dbReference type="SUPFAM" id="SSF49452">
    <property type="entry name" value="Starch-binding domain-like"/>
    <property type="match status" value="1"/>
</dbReference>
<dbReference type="Proteomes" id="UP001484239">
    <property type="component" value="Unassembled WGS sequence"/>
</dbReference>
<dbReference type="InterPro" id="IPR003961">
    <property type="entry name" value="FN3_dom"/>
</dbReference>
<feature type="region of interest" description="Disordered" evidence="1">
    <location>
        <begin position="405"/>
        <end position="466"/>
    </location>
</feature>
<feature type="compositionally biased region" description="Pro residues" evidence="1">
    <location>
        <begin position="436"/>
        <end position="447"/>
    </location>
</feature>
<accession>A0ABU9EAV2</accession>
<keyword evidence="2" id="KW-0732">Signal</keyword>
<dbReference type="InterPro" id="IPR036116">
    <property type="entry name" value="FN3_sf"/>
</dbReference>
<dbReference type="EMBL" id="JBBHLI010000007">
    <property type="protein sequence ID" value="MEK9501867.1"/>
    <property type="molecule type" value="Genomic_DNA"/>
</dbReference>
<organism evidence="4 5">
    <name type="scientific">Gaopeijia maritima</name>
    <dbReference type="NCBI Taxonomy" id="3119007"/>
    <lineage>
        <taxon>Bacteria</taxon>
        <taxon>Pseudomonadati</taxon>
        <taxon>Gemmatimonadota</taxon>
        <taxon>Longimicrobiia</taxon>
        <taxon>Gaopeijiales</taxon>
        <taxon>Gaopeijiaceae</taxon>
        <taxon>Gaopeijia</taxon>
    </lineage>
</organism>
<feature type="domain" description="Fibronectin type-III" evidence="3">
    <location>
        <begin position="219"/>
        <end position="323"/>
    </location>
</feature>
<dbReference type="InterPro" id="IPR013783">
    <property type="entry name" value="Ig-like_fold"/>
</dbReference>
<feature type="region of interest" description="Disordered" evidence="1">
    <location>
        <begin position="247"/>
        <end position="268"/>
    </location>
</feature>
<dbReference type="SUPFAM" id="SSF49265">
    <property type="entry name" value="Fibronectin type III"/>
    <property type="match status" value="1"/>
</dbReference>
<feature type="compositionally biased region" description="Acidic residues" evidence="1">
    <location>
        <begin position="418"/>
        <end position="429"/>
    </location>
</feature>
<dbReference type="SMART" id="SM00060">
    <property type="entry name" value="FN3"/>
    <property type="match status" value="2"/>
</dbReference>
<evidence type="ECO:0000256" key="1">
    <source>
        <dbReference type="SAM" id="MobiDB-lite"/>
    </source>
</evidence>
<feature type="compositionally biased region" description="Low complexity" evidence="1">
    <location>
        <begin position="253"/>
        <end position="265"/>
    </location>
</feature>
<keyword evidence="5" id="KW-1185">Reference proteome</keyword>
<dbReference type="SUPFAM" id="SSF49478">
    <property type="entry name" value="Cna protein B-type domain"/>
    <property type="match status" value="1"/>
</dbReference>
<dbReference type="PROSITE" id="PS50853">
    <property type="entry name" value="FN3"/>
    <property type="match status" value="2"/>
</dbReference>
<dbReference type="Pfam" id="PF13620">
    <property type="entry name" value="CarboxypepD_reg"/>
    <property type="match status" value="1"/>
</dbReference>
<evidence type="ECO:0000313" key="5">
    <source>
        <dbReference type="Proteomes" id="UP001484239"/>
    </source>
</evidence>
<dbReference type="Gene3D" id="2.60.40.10">
    <property type="entry name" value="Immunoglobulins"/>
    <property type="match status" value="3"/>
</dbReference>
<sequence length="739" mass="76236">MRSPRRLPLLLPLLALAACDAATEPSTAAATGRIEGQVRVEGAPLTDAELTLQSDAGAASRSIRSDASGSFRVEGLEPGAWTVRVAAPSGVPATFTPDQRTVTLAGEALRATADHEGTWRRDAGLDVLVQASDEPVADAGVEIEGPTEGWGATVAEARTGVDGRAAFSGLVPGTYTVRLTDVDAEALAFEAPSSQATPQPGDRSAIVFRGVRLVIVPAAPAGFSATALGPDRVELAWTPPADAERIEVERRSGASASPGANGAVARSSSADGWQSLATLDGTATGWLDESAPAGSTSSYRVLACNDDGCSETAAETQVTTPPAPPAAPTNLHASADGVDAITLIWVDRAANETVIEVERAPAGGEFASPAVATLAPNTATWTDRDVAPATHYRYRVRACGEGGCSDWSSDVGATTEGEPGDDPGAEDPGGDGGAGDPPPPPPPPPSGNPAELGPGASLNGWRPFPADNPWNTDISALPVDANSAALISACGDRNLHPDFGTVWNGAPIGIPYVVVDGSQPKVPVSFYYDSESDPGPYPVPADAPIEGGPGAGGDRHVIVIDRDAEMLYEMFDAHPENGGASWSGGSGAVFDLGSNALRPAGWTSADAAGLPIFPGLVRYDEAVEQGVIAHALRFTCPRTRRAYVHPARHWASSDTDPNLPPMGMRVRLKGSFDVSGFPSEVQVILRALQTYGMFLADNGSGWYISGAPDSRWDDSRLGSLKSIPSSAFEVVEMGAVITP</sequence>
<dbReference type="Gene3D" id="2.60.40.1120">
    <property type="entry name" value="Carboxypeptidase-like, regulatory domain"/>
    <property type="match status" value="1"/>
</dbReference>
<comment type="caution">
    <text evidence="4">The sequence shown here is derived from an EMBL/GenBank/DDBJ whole genome shotgun (WGS) entry which is preliminary data.</text>
</comment>
<reference evidence="4 5" key="1">
    <citation type="submission" date="2024-02" db="EMBL/GenBank/DDBJ databases">
        <title>A novel Gemmatimonadota bacterium.</title>
        <authorList>
            <person name="Du Z.-J."/>
            <person name="Ye Y.-Q."/>
        </authorList>
    </citation>
    <scope>NUCLEOTIDE SEQUENCE [LARGE SCALE GENOMIC DNA]</scope>
    <source>
        <strain evidence="4 5">DH-20</strain>
    </source>
</reference>
<gene>
    <name evidence="4" type="ORF">WI372_12820</name>
</gene>
<feature type="domain" description="Fibronectin type-III" evidence="3">
    <location>
        <begin position="327"/>
        <end position="418"/>
    </location>
</feature>
<evidence type="ECO:0000313" key="4">
    <source>
        <dbReference type="EMBL" id="MEK9501867.1"/>
    </source>
</evidence>
<evidence type="ECO:0000259" key="3">
    <source>
        <dbReference type="PROSITE" id="PS50853"/>
    </source>
</evidence>
<protein>
    <submittedName>
        <fullName evidence="4">Carboxypeptidase regulatory-like domain-containing protein</fullName>
    </submittedName>
</protein>
<proteinExistence type="predicted"/>
<dbReference type="InterPro" id="IPR013784">
    <property type="entry name" value="Carb-bd-like_fold"/>
</dbReference>
<feature type="signal peptide" evidence="2">
    <location>
        <begin position="1"/>
        <end position="17"/>
    </location>
</feature>
<dbReference type="PROSITE" id="PS51257">
    <property type="entry name" value="PROKAR_LIPOPROTEIN"/>
    <property type="match status" value="1"/>
</dbReference>